<dbReference type="Pfam" id="PF14420">
    <property type="entry name" value="Clr5"/>
    <property type="match status" value="1"/>
</dbReference>
<name>A0A8G0L1Z3_9HYPO</name>
<feature type="domain" description="Clr5" evidence="2">
    <location>
        <begin position="22"/>
        <end position="78"/>
    </location>
</feature>
<keyword evidence="4" id="KW-1185">Reference proteome</keyword>
<reference evidence="3 4" key="1">
    <citation type="journal article" date="2021" name="BMC Genomics">
        <title>Telomere-to-telomere genome assembly of asparaginase-producing Trichoderma simmonsii.</title>
        <authorList>
            <person name="Chung D."/>
            <person name="Kwon Y.M."/>
            <person name="Yang Y."/>
        </authorList>
    </citation>
    <scope>NUCLEOTIDE SEQUENCE [LARGE SCALE GENOMIC DNA]</scope>
    <source>
        <strain evidence="3 4">GH-Sj1</strain>
    </source>
</reference>
<proteinExistence type="predicted"/>
<feature type="region of interest" description="Disordered" evidence="1">
    <location>
        <begin position="676"/>
        <end position="743"/>
    </location>
</feature>
<dbReference type="AlphaFoldDB" id="A0A8G0L1Z3"/>
<feature type="compositionally biased region" description="Acidic residues" evidence="1">
    <location>
        <begin position="718"/>
        <end position="736"/>
    </location>
</feature>
<accession>A0A8G0L1Z3</accession>
<dbReference type="Proteomes" id="UP000826661">
    <property type="component" value="Chromosome I"/>
</dbReference>
<protein>
    <recommendedName>
        <fullName evidence="2">Clr5 domain-containing protein</fullName>
    </recommendedName>
</protein>
<evidence type="ECO:0000313" key="4">
    <source>
        <dbReference type="Proteomes" id="UP000826661"/>
    </source>
</evidence>
<dbReference type="EMBL" id="CP075864">
    <property type="protein sequence ID" value="QYS94296.1"/>
    <property type="molecule type" value="Genomic_DNA"/>
</dbReference>
<feature type="compositionally biased region" description="Acidic residues" evidence="1">
    <location>
        <begin position="689"/>
        <end position="709"/>
    </location>
</feature>
<organism evidence="3 4">
    <name type="scientific">Trichoderma simmonsii</name>
    <dbReference type="NCBI Taxonomy" id="1491479"/>
    <lineage>
        <taxon>Eukaryota</taxon>
        <taxon>Fungi</taxon>
        <taxon>Dikarya</taxon>
        <taxon>Ascomycota</taxon>
        <taxon>Pezizomycotina</taxon>
        <taxon>Sordariomycetes</taxon>
        <taxon>Hypocreomycetidae</taxon>
        <taxon>Hypocreales</taxon>
        <taxon>Hypocreaceae</taxon>
        <taxon>Trichoderma</taxon>
    </lineage>
</organism>
<gene>
    <name evidence="3" type="ORF">H0G86_001637</name>
</gene>
<evidence type="ECO:0000259" key="2">
    <source>
        <dbReference type="Pfam" id="PF14420"/>
    </source>
</evidence>
<sequence length="871" mass="98222">MEIDDLLPCSDEDKFCRLPFAERLEKLKPIIVKLYMGNYGPGGKRMMMRQVVEFMKDKYSFHMAQNQLEYALRKWNVRRRILNREKDDVTVVLGKRTRAGTSTSDVTLQEGKPVDKKQLKRYLHDKIRRYVAEPMVPGVLSSWRLPYPAFENLIFRHLGISSPTVDRSITPDYITVNSPNNAAGTSPQATTSPSMQLIHQRFRQDQSNLFLQGQFKELFVRCDKDDRIGLINYLHEFWIQTFVTAKYWGRGPLLWTKEMITDMTLDSSVISSSAHAAPEVVFSFSPKSSDNETTTILMPKQKCGWLVHAEDEALSDDLLKIPWPLAKLDGRSFPQLMLESITESTFTSRSPEDLPVSNSLIAESLRKDPSSLYLESLRFAIMAGNYDLVESLIEEGMKEPRFIESLMEIYPYHLAAGYLCGSNPCCLMFDILNKYIGDHYPIAQTYDDAAGHTVLDSLIISIIRSHTRVSPRDVSPYFIDRDLYPGEEKDVCGRWDADSPAVRQLFQRGKYRIPLNWKHPFCHTSVQAVYHCSLEIFFPGSYVPHINRLSGLFIRHCATCGAKLSLGTLHLIVVLAYHLADSGILGETLFGAVAMSVCLLRLGANASFKAEVSFDEILGVAFLNECHHANLDACDFMQTVPSATLDRWSPECQIGWHCMHGVLRLAKYGKIRRLNTEAGGHPGPGDQFDIMDVDNDANDDSGDSDDNDGSGESGESGDGGDSDSSDGSDDDGESENNNDISTTSTSSCWLEEFHCSSSSLPCGNPQLGLIWAAVQAEVLTYRKTKDLDPWISDYFSMVGLKRWLQGESVELEMPFAQKDMLREHTICGWFVDAEFFHIPTPYEVTKQHIMNYCEPESELESEPESVQSNIV</sequence>
<evidence type="ECO:0000256" key="1">
    <source>
        <dbReference type="SAM" id="MobiDB-lite"/>
    </source>
</evidence>
<dbReference type="InterPro" id="IPR025676">
    <property type="entry name" value="Clr5_dom"/>
</dbReference>
<evidence type="ECO:0000313" key="3">
    <source>
        <dbReference type="EMBL" id="QYS94296.1"/>
    </source>
</evidence>